<dbReference type="GO" id="GO:0016485">
    <property type="term" value="P:protein processing"/>
    <property type="evidence" value="ECO:0007669"/>
    <property type="project" value="TreeGrafter"/>
</dbReference>
<dbReference type="OrthoDB" id="9808862at2"/>
<keyword evidence="2" id="KW-0645">Protease</keyword>
<dbReference type="CDD" id="cd00518">
    <property type="entry name" value="H2MP"/>
    <property type="match status" value="1"/>
</dbReference>
<evidence type="ECO:0000256" key="1">
    <source>
        <dbReference type="ARBA" id="ARBA00006814"/>
    </source>
</evidence>
<dbReference type="Proteomes" id="UP000054621">
    <property type="component" value="Unassembled WGS sequence"/>
</dbReference>
<dbReference type="STRING" id="28087.Lsai_0093"/>
<gene>
    <name evidence="5" type="primary">vhtD</name>
    <name evidence="5" type="ORF">Lsai_0093</name>
</gene>
<dbReference type="PATRIC" id="fig|28087.4.peg.98"/>
<keyword evidence="3" id="KW-0064">Aspartyl protease</keyword>
<accession>A0A0W0YUW9</accession>
<evidence type="ECO:0000313" key="5">
    <source>
        <dbReference type="EMBL" id="KTD60635.1"/>
    </source>
</evidence>
<organism evidence="5 6">
    <name type="scientific">Legionella sainthelensi</name>
    <dbReference type="NCBI Taxonomy" id="28087"/>
    <lineage>
        <taxon>Bacteria</taxon>
        <taxon>Pseudomonadati</taxon>
        <taxon>Pseudomonadota</taxon>
        <taxon>Gammaproteobacteria</taxon>
        <taxon>Legionellales</taxon>
        <taxon>Legionellaceae</taxon>
        <taxon>Legionella</taxon>
    </lineage>
</organism>
<dbReference type="Gene3D" id="3.40.50.1450">
    <property type="entry name" value="HybD-like"/>
    <property type="match status" value="1"/>
</dbReference>
<sequence>MNVIKVLGIGSPFGDDQAGWKVAEALKQQLSVCTSISAYVRIESVDRPGIRLIELIKKSDTVFLIDAVRSGGTLGTIHQFTKEDIIGSAPKFSTHNLDILQALQIATALNELPSHLLFYGIEIHTITLDTILSEQVESAIVTLAIQLKTEIIEKLPHGSFLKEN</sequence>
<dbReference type="AlphaFoldDB" id="A0A0W0YUW9"/>
<proteinExistence type="inferred from homology"/>
<dbReference type="PANTHER" id="PTHR30302:SF1">
    <property type="entry name" value="HYDROGENASE 2 MATURATION PROTEASE"/>
    <property type="match status" value="1"/>
</dbReference>
<evidence type="ECO:0000256" key="3">
    <source>
        <dbReference type="ARBA" id="ARBA00022750"/>
    </source>
</evidence>
<name>A0A0W0YUW9_9GAMM</name>
<protein>
    <submittedName>
        <fullName evidence="5">Hydrogenase expression/formation protein</fullName>
    </submittedName>
</protein>
<dbReference type="InterPro" id="IPR023430">
    <property type="entry name" value="Pept_HybD-like_dom_sf"/>
</dbReference>
<dbReference type="Pfam" id="PF01750">
    <property type="entry name" value="HycI"/>
    <property type="match status" value="1"/>
</dbReference>
<dbReference type="eggNOG" id="COG0680">
    <property type="taxonomic scope" value="Bacteria"/>
</dbReference>
<evidence type="ECO:0000313" key="6">
    <source>
        <dbReference type="Proteomes" id="UP000054621"/>
    </source>
</evidence>
<comment type="caution">
    <text evidence="5">The sequence shown here is derived from an EMBL/GenBank/DDBJ whole genome shotgun (WGS) entry which is preliminary data.</text>
</comment>
<evidence type="ECO:0000256" key="2">
    <source>
        <dbReference type="ARBA" id="ARBA00022670"/>
    </source>
</evidence>
<dbReference type="NCBIfam" id="TIGR00072">
    <property type="entry name" value="hydrog_prot"/>
    <property type="match status" value="1"/>
</dbReference>
<dbReference type="RefSeq" id="WP_027271173.1">
    <property type="nucleotide sequence ID" value="NZ_CAAAJE010000014.1"/>
</dbReference>
<evidence type="ECO:0000256" key="4">
    <source>
        <dbReference type="ARBA" id="ARBA00022801"/>
    </source>
</evidence>
<dbReference type="PANTHER" id="PTHR30302">
    <property type="entry name" value="HYDROGENASE 1 MATURATION PROTEASE"/>
    <property type="match status" value="1"/>
</dbReference>
<dbReference type="GO" id="GO:0008047">
    <property type="term" value="F:enzyme activator activity"/>
    <property type="evidence" value="ECO:0007669"/>
    <property type="project" value="InterPro"/>
</dbReference>
<keyword evidence="4" id="KW-0378">Hydrolase</keyword>
<dbReference type="InterPro" id="IPR000671">
    <property type="entry name" value="Peptidase_A31"/>
</dbReference>
<dbReference type="SUPFAM" id="SSF53163">
    <property type="entry name" value="HybD-like"/>
    <property type="match status" value="1"/>
</dbReference>
<dbReference type="GO" id="GO:0004190">
    <property type="term" value="F:aspartic-type endopeptidase activity"/>
    <property type="evidence" value="ECO:0007669"/>
    <property type="project" value="UniProtKB-KW"/>
</dbReference>
<dbReference type="EMBL" id="LNYV01000001">
    <property type="protein sequence ID" value="KTD60635.1"/>
    <property type="molecule type" value="Genomic_DNA"/>
</dbReference>
<comment type="similarity">
    <text evidence="1">Belongs to the peptidase A31 family.</text>
</comment>
<reference evidence="5 6" key="1">
    <citation type="submission" date="2015-11" db="EMBL/GenBank/DDBJ databases">
        <title>Genomic analysis of 38 Legionella species identifies large and diverse effector repertoires.</title>
        <authorList>
            <person name="Burstein D."/>
            <person name="Amaro F."/>
            <person name="Zusman T."/>
            <person name="Lifshitz Z."/>
            <person name="Cohen O."/>
            <person name="Gilbert J.A."/>
            <person name="Pupko T."/>
            <person name="Shuman H.A."/>
            <person name="Segal G."/>
        </authorList>
    </citation>
    <scope>NUCLEOTIDE SEQUENCE [LARGE SCALE GENOMIC DNA]</scope>
    <source>
        <strain evidence="5 6">Mt.St.Helens-4</strain>
    </source>
</reference>